<dbReference type="EMBL" id="MU003534">
    <property type="protein sequence ID" value="KAF2464687.1"/>
    <property type="molecule type" value="Genomic_DNA"/>
</dbReference>
<organism evidence="1 2">
    <name type="scientific">Lindgomyces ingoldianus</name>
    <dbReference type="NCBI Taxonomy" id="673940"/>
    <lineage>
        <taxon>Eukaryota</taxon>
        <taxon>Fungi</taxon>
        <taxon>Dikarya</taxon>
        <taxon>Ascomycota</taxon>
        <taxon>Pezizomycotina</taxon>
        <taxon>Dothideomycetes</taxon>
        <taxon>Pleosporomycetidae</taxon>
        <taxon>Pleosporales</taxon>
        <taxon>Lindgomycetaceae</taxon>
        <taxon>Lindgomyces</taxon>
    </lineage>
</organism>
<protein>
    <submittedName>
        <fullName evidence="1">Uncharacterized protein</fullName>
    </submittedName>
</protein>
<gene>
    <name evidence="1" type="ORF">BDR25DRAFT_160145</name>
</gene>
<name>A0ACB6QCS7_9PLEO</name>
<proteinExistence type="predicted"/>
<evidence type="ECO:0000313" key="2">
    <source>
        <dbReference type="Proteomes" id="UP000799755"/>
    </source>
</evidence>
<accession>A0ACB6QCS7</accession>
<keyword evidence="2" id="KW-1185">Reference proteome</keyword>
<dbReference type="Proteomes" id="UP000799755">
    <property type="component" value="Unassembled WGS sequence"/>
</dbReference>
<feature type="non-terminal residue" evidence="1">
    <location>
        <position position="70"/>
    </location>
</feature>
<comment type="caution">
    <text evidence="1">The sequence shown here is derived from an EMBL/GenBank/DDBJ whole genome shotgun (WGS) entry which is preliminary data.</text>
</comment>
<sequence length="70" mass="7635">VSGPTTRGTTSLVLSCISTIVINTWNALHLNVPGPKYSKMSLFLRKLKWIVVALLAPEYIASVASKDHIL</sequence>
<evidence type="ECO:0000313" key="1">
    <source>
        <dbReference type="EMBL" id="KAF2464687.1"/>
    </source>
</evidence>
<reference evidence="1" key="1">
    <citation type="journal article" date="2020" name="Stud. Mycol.">
        <title>101 Dothideomycetes genomes: a test case for predicting lifestyles and emergence of pathogens.</title>
        <authorList>
            <person name="Haridas S."/>
            <person name="Albert R."/>
            <person name="Binder M."/>
            <person name="Bloem J."/>
            <person name="Labutti K."/>
            <person name="Salamov A."/>
            <person name="Andreopoulos B."/>
            <person name="Baker S."/>
            <person name="Barry K."/>
            <person name="Bills G."/>
            <person name="Bluhm B."/>
            <person name="Cannon C."/>
            <person name="Castanera R."/>
            <person name="Culley D."/>
            <person name="Daum C."/>
            <person name="Ezra D."/>
            <person name="Gonzalez J."/>
            <person name="Henrissat B."/>
            <person name="Kuo A."/>
            <person name="Liang C."/>
            <person name="Lipzen A."/>
            <person name="Lutzoni F."/>
            <person name="Magnuson J."/>
            <person name="Mondo S."/>
            <person name="Nolan M."/>
            <person name="Ohm R."/>
            <person name="Pangilinan J."/>
            <person name="Park H.-J."/>
            <person name="Ramirez L."/>
            <person name="Alfaro M."/>
            <person name="Sun H."/>
            <person name="Tritt A."/>
            <person name="Yoshinaga Y."/>
            <person name="Zwiers L.-H."/>
            <person name="Turgeon B."/>
            <person name="Goodwin S."/>
            <person name="Spatafora J."/>
            <person name="Crous P."/>
            <person name="Grigoriev I."/>
        </authorList>
    </citation>
    <scope>NUCLEOTIDE SEQUENCE</scope>
    <source>
        <strain evidence="1">ATCC 200398</strain>
    </source>
</reference>
<feature type="non-terminal residue" evidence="1">
    <location>
        <position position="1"/>
    </location>
</feature>